<dbReference type="CDD" id="cd00156">
    <property type="entry name" value="REC"/>
    <property type="match status" value="1"/>
</dbReference>
<dbReference type="SMART" id="SM00448">
    <property type="entry name" value="REC"/>
    <property type="match status" value="1"/>
</dbReference>
<evidence type="ECO:0000256" key="1">
    <source>
        <dbReference type="ARBA" id="ARBA00022553"/>
    </source>
</evidence>
<dbReference type="GO" id="GO:0000160">
    <property type="term" value="P:phosphorelay signal transduction system"/>
    <property type="evidence" value="ECO:0007669"/>
    <property type="project" value="InterPro"/>
</dbReference>
<gene>
    <name evidence="4" type="ORF">EHQ30_05520</name>
</gene>
<feature type="modified residue" description="4-aspartylphosphate" evidence="2">
    <location>
        <position position="57"/>
    </location>
</feature>
<evidence type="ECO:0000313" key="4">
    <source>
        <dbReference type="EMBL" id="TGK96082.1"/>
    </source>
</evidence>
<dbReference type="InterPro" id="IPR011006">
    <property type="entry name" value="CheY-like_superfamily"/>
</dbReference>
<dbReference type="RefSeq" id="WP_100788962.1">
    <property type="nucleotide sequence ID" value="NZ_NPDQ01000001.1"/>
</dbReference>
<dbReference type="InterPro" id="IPR050595">
    <property type="entry name" value="Bact_response_regulator"/>
</dbReference>
<dbReference type="PROSITE" id="PS50110">
    <property type="entry name" value="RESPONSE_REGULATORY"/>
    <property type="match status" value="1"/>
</dbReference>
<feature type="domain" description="Response regulatory" evidence="3">
    <location>
        <begin position="8"/>
        <end position="122"/>
    </location>
</feature>
<dbReference type="SUPFAM" id="SSF52172">
    <property type="entry name" value="CheY-like"/>
    <property type="match status" value="1"/>
</dbReference>
<dbReference type="PANTHER" id="PTHR44591:SF3">
    <property type="entry name" value="RESPONSE REGULATORY DOMAIN-CONTAINING PROTEIN"/>
    <property type="match status" value="1"/>
</dbReference>
<dbReference type="InterPro" id="IPR001789">
    <property type="entry name" value="Sig_transdc_resp-reg_receiver"/>
</dbReference>
<protein>
    <submittedName>
        <fullName evidence="4">Response regulator</fullName>
    </submittedName>
</protein>
<proteinExistence type="predicted"/>
<dbReference type="PANTHER" id="PTHR44591">
    <property type="entry name" value="STRESS RESPONSE REGULATOR PROTEIN 1"/>
    <property type="match status" value="1"/>
</dbReference>
<dbReference type="Proteomes" id="UP000297891">
    <property type="component" value="Unassembled WGS sequence"/>
</dbReference>
<evidence type="ECO:0000256" key="2">
    <source>
        <dbReference type="PROSITE-ProRule" id="PRU00169"/>
    </source>
</evidence>
<dbReference type="Gene3D" id="3.40.50.2300">
    <property type="match status" value="1"/>
</dbReference>
<evidence type="ECO:0000259" key="3">
    <source>
        <dbReference type="PROSITE" id="PS50110"/>
    </source>
</evidence>
<dbReference type="Pfam" id="PF00072">
    <property type="entry name" value="Response_reg"/>
    <property type="match status" value="1"/>
</dbReference>
<evidence type="ECO:0000313" key="5">
    <source>
        <dbReference type="Proteomes" id="UP000297891"/>
    </source>
</evidence>
<reference evidence="4" key="1">
    <citation type="journal article" date="2019" name="PLoS Negl. Trop. Dis.">
        <title>Revisiting the worldwide diversity of Leptospira species in the environment.</title>
        <authorList>
            <person name="Vincent A.T."/>
            <person name="Schiettekatte O."/>
            <person name="Bourhy P."/>
            <person name="Veyrier F.J."/>
            <person name="Picardeau M."/>
        </authorList>
    </citation>
    <scope>NUCLEOTIDE SEQUENCE [LARGE SCALE GENOMIC DNA]</scope>
    <source>
        <strain evidence="4">201800277</strain>
    </source>
</reference>
<name>A0A2M9Y635_9LEPT</name>
<organism evidence="4 5">
    <name type="scientific">Leptospira brenneri</name>
    <dbReference type="NCBI Taxonomy" id="2023182"/>
    <lineage>
        <taxon>Bacteria</taxon>
        <taxon>Pseudomonadati</taxon>
        <taxon>Spirochaetota</taxon>
        <taxon>Spirochaetia</taxon>
        <taxon>Leptospirales</taxon>
        <taxon>Leptospiraceae</taxon>
        <taxon>Leptospira</taxon>
    </lineage>
</organism>
<dbReference type="OrthoDB" id="342399at2"/>
<sequence>MNRPKVYRVLLLEDDESSAKLLLHTLERYNFDVTHVVDGMSGLTKIRNNSYDLVISDVNMPYLDGISFLEKGKEMLKMTPVIMLTAVGEKDQVRRAAYSHVTAYLLKPIANQALLEKIAQVLQLKPENIIDKKDFPLVVNVTELSISQMLLEIKGCPGKKSLEEIYDRFMLTLAGRGTFTNLRINLDKTFFYEVRSLQILDDLIAKILKQTNIRASSLFLDSEFFNDNVVDLQPYSYLTEVNIISK</sequence>
<accession>A0A2M9Y635</accession>
<dbReference type="AlphaFoldDB" id="A0A2M9Y635"/>
<dbReference type="EMBL" id="RQFP01000001">
    <property type="protein sequence ID" value="TGK96082.1"/>
    <property type="molecule type" value="Genomic_DNA"/>
</dbReference>
<keyword evidence="1 2" id="KW-0597">Phosphoprotein</keyword>
<comment type="caution">
    <text evidence="4">The sequence shown here is derived from an EMBL/GenBank/DDBJ whole genome shotgun (WGS) entry which is preliminary data.</text>
</comment>
<keyword evidence="5" id="KW-1185">Reference proteome</keyword>